<keyword evidence="1" id="KW-0812">Transmembrane</keyword>
<proteinExistence type="predicted"/>
<dbReference type="Proteomes" id="UP000002221">
    <property type="component" value="Chromosome"/>
</dbReference>
<keyword evidence="1" id="KW-1133">Transmembrane helix</keyword>
<keyword evidence="1" id="KW-0472">Membrane</keyword>
<dbReference type="STRING" id="518766.Rmar_1582"/>
<feature type="transmembrane region" description="Helical" evidence="1">
    <location>
        <begin position="130"/>
        <end position="151"/>
    </location>
</feature>
<name>D0MJ11_RHOM4</name>
<dbReference type="AlphaFoldDB" id="D0MJ11"/>
<accession>D0MJ11</accession>
<evidence type="ECO:0000256" key="1">
    <source>
        <dbReference type="SAM" id="Phobius"/>
    </source>
</evidence>
<protein>
    <recommendedName>
        <fullName evidence="4">DUF3592 domain-containing protein</fullName>
    </recommendedName>
</protein>
<organism evidence="2 3">
    <name type="scientific">Rhodothermus marinus (strain ATCC 43812 / DSM 4252 / R-10)</name>
    <name type="common">Rhodothermus obamensis</name>
    <dbReference type="NCBI Taxonomy" id="518766"/>
    <lineage>
        <taxon>Bacteria</taxon>
        <taxon>Pseudomonadati</taxon>
        <taxon>Rhodothermota</taxon>
        <taxon>Rhodothermia</taxon>
        <taxon>Rhodothermales</taxon>
        <taxon>Rhodothermaceae</taxon>
        <taxon>Rhodothermus</taxon>
    </lineage>
</organism>
<dbReference type="eggNOG" id="ENOG50310CB">
    <property type="taxonomic scope" value="Bacteria"/>
</dbReference>
<gene>
    <name evidence="2" type="ordered locus">Rmar_1582</name>
</gene>
<dbReference type="KEGG" id="rmr:Rmar_1582"/>
<dbReference type="EMBL" id="CP001807">
    <property type="protein sequence ID" value="ACY48469.1"/>
    <property type="molecule type" value="Genomic_DNA"/>
</dbReference>
<feature type="transmembrane region" description="Helical" evidence="1">
    <location>
        <begin position="16"/>
        <end position="37"/>
    </location>
</feature>
<sequence length="168" mass="19403">MIKQTIVLRKLSLSLWIARVLWLAPVLLFALGLYLGWSAYRMHRTWQEGISAVAEITELEISQRVDVTYDYVNLRIRLPDGRVLERNRLSLPHTLAPLLRGRDSVEVRIRPENPEDVVIVELARAQWRMALIQAVMSLLGGVLFAVGVAWWNRLLRRQGDPAWRTPET</sequence>
<reference evidence="2 3" key="1">
    <citation type="journal article" date="2009" name="Stand. Genomic Sci.">
        <title>Complete genome sequence of Rhodothermus marinus type strain (R-10).</title>
        <authorList>
            <person name="Nolan M."/>
            <person name="Tindall B.J."/>
            <person name="Pomrenke H."/>
            <person name="Lapidus A."/>
            <person name="Copeland A."/>
            <person name="Glavina Del Rio T."/>
            <person name="Lucas S."/>
            <person name="Chen F."/>
            <person name="Tice H."/>
            <person name="Cheng J.F."/>
            <person name="Saunders E."/>
            <person name="Han C."/>
            <person name="Bruce D."/>
            <person name="Goodwin L."/>
            <person name="Chain P."/>
            <person name="Pitluck S."/>
            <person name="Ovchinikova G."/>
            <person name="Pati A."/>
            <person name="Ivanova N."/>
            <person name="Mavromatis K."/>
            <person name="Chen A."/>
            <person name="Palaniappan K."/>
            <person name="Land M."/>
            <person name="Hauser L."/>
            <person name="Chang Y.J."/>
            <person name="Jeffries C.D."/>
            <person name="Brettin T."/>
            <person name="Goker M."/>
            <person name="Bristow J."/>
            <person name="Eisen J.A."/>
            <person name="Markowitz V."/>
            <person name="Hugenholtz P."/>
            <person name="Kyrpides N.C."/>
            <person name="Klenk H.P."/>
            <person name="Detter J.C."/>
        </authorList>
    </citation>
    <scope>NUCLEOTIDE SEQUENCE [LARGE SCALE GENOMIC DNA]</scope>
    <source>
        <strain evidence="3">ATCC 43812 / DSM 4252 / R-10</strain>
    </source>
</reference>
<evidence type="ECO:0000313" key="2">
    <source>
        <dbReference type="EMBL" id="ACY48469.1"/>
    </source>
</evidence>
<evidence type="ECO:0000313" key="3">
    <source>
        <dbReference type="Proteomes" id="UP000002221"/>
    </source>
</evidence>
<evidence type="ECO:0008006" key="4">
    <source>
        <dbReference type="Google" id="ProtNLM"/>
    </source>
</evidence>
<dbReference type="HOGENOM" id="CLU_1538982_0_0_10"/>
<keyword evidence="3" id="KW-1185">Reference proteome</keyword>